<evidence type="ECO:0000313" key="1">
    <source>
        <dbReference type="EMBL" id="CAG8565767.1"/>
    </source>
</evidence>
<dbReference type="Proteomes" id="UP000789525">
    <property type="component" value="Unassembled WGS sequence"/>
</dbReference>
<feature type="non-terminal residue" evidence="1">
    <location>
        <position position="1"/>
    </location>
</feature>
<gene>
    <name evidence="1" type="ORF">ACOLOM_LOCUS5404</name>
</gene>
<keyword evidence="2" id="KW-1185">Reference proteome</keyword>
<proteinExistence type="predicted"/>
<comment type="caution">
    <text evidence="1">The sequence shown here is derived from an EMBL/GenBank/DDBJ whole genome shotgun (WGS) entry which is preliminary data.</text>
</comment>
<organism evidence="1 2">
    <name type="scientific">Acaulospora colombiana</name>
    <dbReference type="NCBI Taxonomy" id="27376"/>
    <lineage>
        <taxon>Eukaryota</taxon>
        <taxon>Fungi</taxon>
        <taxon>Fungi incertae sedis</taxon>
        <taxon>Mucoromycota</taxon>
        <taxon>Glomeromycotina</taxon>
        <taxon>Glomeromycetes</taxon>
        <taxon>Diversisporales</taxon>
        <taxon>Acaulosporaceae</taxon>
        <taxon>Acaulospora</taxon>
    </lineage>
</organism>
<protein>
    <submittedName>
        <fullName evidence="1">3328_t:CDS:1</fullName>
    </submittedName>
</protein>
<name>A0ACA9M5T0_9GLOM</name>
<reference evidence="1" key="1">
    <citation type="submission" date="2021-06" db="EMBL/GenBank/DDBJ databases">
        <authorList>
            <person name="Kallberg Y."/>
            <person name="Tangrot J."/>
            <person name="Rosling A."/>
        </authorList>
    </citation>
    <scope>NUCLEOTIDE SEQUENCE</scope>
    <source>
        <strain evidence="1">CL356</strain>
    </source>
</reference>
<accession>A0ACA9M5T0</accession>
<evidence type="ECO:0000313" key="2">
    <source>
        <dbReference type="Proteomes" id="UP000789525"/>
    </source>
</evidence>
<dbReference type="EMBL" id="CAJVPT010009954">
    <property type="protein sequence ID" value="CAG8565767.1"/>
    <property type="molecule type" value="Genomic_DNA"/>
</dbReference>
<sequence>STNMSNSSMNVLHIESKPLVSKSHNLENCLADGSVIDSVSVESVQSSKRTKAKRSKSVQISNSPVISEDSTEKIDAEAVAHLRHAIEGGKRNLTNSGNKIDEI</sequence>